<dbReference type="InterPro" id="IPR001387">
    <property type="entry name" value="Cro/C1-type_HTH"/>
</dbReference>
<evidence type="ECO:0000313" key="2">
    <source>
        <dbReference type="EMBL" id="MCK7611991.1"/>
    </source>
</evidence>
<dbReference type="EMBL" id="JALNMJ010000004">
    <property type="protein sequence ID" value="MCK7611991.1"/>
    <property type="molecule type" value="Genomic_DNA"/>
</dbReference>
<dbReference type="PROSITE" id="PS50943">
    <property type="entry name" value="HTH_CROC1"/>
    <property type="match status" value="1"/>
</dbReference>
<protein>
    <recommendedName>
        <fullName evidence="1">HTH cro/C1-type domain-containing protein</fullName>
    </recommendedName>
</protein>
<dbReference type="InterPro" id="IPR010982">
    <property type="entry name" value="Lambda_DNA-bd_dom_sf"/>
</dbReference>
<evidence type="ECO:0000313" key="3">
    <source>
        <dbReference type="Proteomes" id="UP001431221"/>
    </source>
</evidence>
<feature type="domain" description="HTH cro/C1-type" evidence="1">
    <location>
        <begin position="11"/>
        <end position="45"/>
    </location>
</feature>
<name>A0ABT0GRB7_9HYPH</name>
<gene>
    <name evidence="2" type="ORF">M0H32_07460</name>
</gene>
<dbReference type="RefSeq" id="WP_248152752.1">
    <property type="nucleotide sequence ID" value="NZ_JALNMJ010000004.1"/>
</dbReference>
<accession>A0ABT0GRB7</accession>
<sequence>MDKIEQLRRDLVRVRNQKSISQQWLADSLGVAQSSISRFEIGSSKGTGALRKALKDFVVSNSTAPSSSSNQKTIGEGQ</sequence>
<dbReference type="Pfam" id="PF01381">
    <property type="entry name" value="HTH_3"/>
    <property type="match status" value="1"/>
</dbReference>
<proteinExistence type="predicted"/>
<evidence type="ECO:0000259" key="1">
    <source>
        <dbReference type="PROSITE" id="PS50943"/>
    </source>
</evidence>
<keyword evidence="3" id="KW-1185">Reference proteome</keyword>
<dbReference type="SUPFAM" id="SSF47413">
    <property type="entry name" value="lambda repressor-like DNA-binding domains"/>
    <property type="match status" value="1"/>
</dbReference>
<organism evidence="2 3">
    <name type="scientific">Roseibium sediminicola</name>
    <dbReference type="NCBI Taxonomy" id="2933272"/>
    <lineage>
        <taxon>Bacteria</taxon>
        <taxon>Pseudomonadati</taxon>
        <taxon>Pseudomonadota</taxon>
        <taxon>Alphaproteobacteria</taxon>
        <taxon>Hyphomicrobiales</taxon>
        <taxon>Stappiaceae</taxon>
        <taxon>Roseibium</taxon>
    </lineage>
</organism>
<reference evidence="2" key="1">
    <citation type="submission" date="2022-04" db="EMBL/GenBank/DDBJ databases">
        <title>Roseibium sp. CAU 1639 isolated from mud.</title>
        <authorList>
            <person name="Kim W."/>
        </authorList>
    </citation>
    <scope>NUCLEOTIDE SEQUENCE</scope>
    <source>
        <strain evidence="2">CAU 1639</strain>
    </source>
</reference>
<dbReference type="Proteomes" id="UP001431221">
    <property type="component" value="Unassembled WGS sequence"/>
</dbReference>
<comment type="caution">
    <text evidence="2">The sequence shown here is derived from an EMBL/GenBank/DDBJ whole genome shotgun (WGS) entry which is preliminary data.</text>
</comment>
<dbReference type="Gene3D" id="1.10.260.40">
    <property type="entry name" value="lambda repressor-like DNA-binding domains"/>
    <property type="match status" value="1"/>
</dbReference>